<dbReference type="PANTHER" id="PTHR48106:SF8">
    <property type="entry name" value="OS02G0805600 PROTEIN"/>
    <property type="match status" value="1"/>
</dbReference>
<dbReference type="InterPro" id="IPR013149">
    <property type="entry name" value="ADH-like_C"/>
</dbReference>
<accession>A0ABV2N5F9</accession>
<reference evidence="4 5" key="1">
    <citation type="submission" date="2024-06" db="EMBL/GenBank/DDBJ databases">
        <title>Genomic Encyclopedia of Type Strains, Phase IV (KMG-IV): sequencing the most valuable type-strain genomes for metagenomic binning, comparative biology and taxonomic classification.</title>
        <authorList>
            <person name="Goeker M."/>
        </authorList>
    </citation>
    <scope>NUCLEOTIDE SEQUENCE [LARGE SCALE GENOMIC DNA]</scope>
    <source>
        <strain evidence="4 5">DSM 27865</strain>
    </source>
</reference>
<dbReference type="InterPro" id="IPR014189">
    <property type="entry name" value="Quinone_OxRdtase_PIG3"/>
</dbReference>
<dbReference type="SUPFAM" id="SSF50129">
    <property type="entry name" value="GroES-like"/>
    <property type="match status" value="1"/>
</dbReference>
<feature type="domain" description="Enoyl reductase (ER)" evidence="3">
    <location>
        <begin position="10"/>
        <end position="321"/>
    </location>
</feature>
<dbReference type="InterPro" id="IPR020843">
    <property type="entry name" value="ER"/>
</dbReference>
<evidence type="ECO:0000259" key="3">
    <source>
        <dbReference type="SMART" id="SM00829"/>
    </source>
</evidence>
<gene>
    <name evidence="4" type="ORF">ABID37_004285</name>
</gene>
<keyword evidence="2" id="KW-0560">Oxidoreductase</keyword>
<dbReference type="RefSeq" id="WP_354198440.1">
    <property type="nucleotide sequence ID" value="NZ_JBEPML010000020.1"/>
</dbReference>
<organism evidence="4 5">
    <name type="scientific">Aquamicrobium terrae</name>
    <dbReference type="NCBI Taxonomy" id="1324945"/>
    <lineage>
        <taxon>Bacteria</taxon>
        <taxon>Pseudomonadati</taxon>
        <taxon>Pseudomonadota</taxon>
        <taxon>Alphaproteobacteria</taxon>
        <taxon>Hyphomicrobiales</taxon>
        <taxon>Phyllobacteriaceae</taxon>
        <taxon>Aquamicrobium</taxon>
    </lineage>
</organism>
<sequence length="323" mass="34158">MHAILLPRTGGPDALEWREVETPRAGPGEVLIAVTAAALNYSDLLQRRGTYSLGIPLPLILGIECSGTIAELGDGVEAWQVGDRVCALVAGGAYAERVVVPAAQVLPIPVDPVIAAGLPEAACTVWSNLLDIARLQPAETVLVHGGAGGIGSFAIQTAHALGCRVFATAGGEEKLARCRALGAARAISYREEDFVTVVREETNGKGVDVILDNMGAPYLSRNVSALAHDGRIAMIGLQGGRTAEINLGQMMGLRASLFTTSLRDRPLAEKARIVAGVRRDLWPLLASGRIKPVIDQKFPLQEARSAHEYMESGDHVGKILLTL</sequence>
<dbReference type="EMBL" id="JBEPML010000020">
    <property type="protein sequence ID" value="MET3794045.1"/>
    <property type="molecule type" value="Genomic_DNA"/>
</dbReference>
<evidence type="ECO:0000256" key="1">
    <source>
        <dbReference type="ARBA" id="ARBA00022857"/>
    </source>
</evidence>
<keyword evidence="5" id="KW-1185">Reference proteome</keyword>
<comment type="caution">
    <text evidence="4">The sequence shown here is derived from an EMBL/GenBank/DDBJ whole genome shotgun (WGS) entry which is preliminary data.</text>
</comment>
<dbReference type="Gene3D" id="3.40.50.720">
    <property type="entry name" value="NAD(P)-binding Rossmann-like Domain"/>
    <property type="match status" value="1"/>
</dbReference>
<dbReference type="InterPro" id="IPR011032">
    <property type="entry name" value="GroES-like_sf"/>
</dbReference>
<dbReference type="Gene3D" id="3.90.180.10">
    <property type="entry name" value="Medium-chain alcohol dehydrogenases, catalytic domain"/>
    <property type="match status" value="1"/>
</dbReference>
<keyword evidence="1" id="KW-0521">NADP</keyword>
<dbReference type="NCBIfam" id="TIGR02824">
    <property type="entry name" value="quinone_pig3"/>
    <property type="match status" value="1"/>
</dbReference>
<name>A0ABV2N5F9_9HYPH</name>
<proteinExistence type="predicted"/>
<evidence type="ECO:0000313" key="5">
    <source>
        <dbReference type="Proteomes" id="UP001549076"/>
    </source>
</evidence>
<dbReference type="CDD" id="cd05276">
    <property type="entry name" value="p53_inducible_oxidoreductase"/>
    <property type="match status" value="1"/>
</dbReference>
<protein>
    <submittedName>
        <fullName evidence="4">PIG3 family NAD(P)H quinone oxidoreductase</fullName>
    </submittedName>
</protein>
<evidence type="ECO:0000313" key="4">
    <source>
        <dbReference type="EMBL" id="MET3794045.1"/>
    </source>
</evidence>
<dbReference type="Proteomes" id="UP001549076">
    <property type="component" value="Unassembled WGS sequence"/>
</dbReference>
<evidence type="ECO:0000256" key="2">
    <source>
        <dbReference type="ARBA" id="ARBA00023002"/>
    </source>
</evidence>
<dbReference type="Pfam" id="PF08240">
    <property type="entry name" value="ADH_N"/>
    <property type="match status" value="1"/>
</dbReference>
<dbReference type="PANTHER" id="PTHR48106">
    <property type="entry name" value="QUINONE OXIDOREDUCTASE PIG3-RELATED"/>
    <property type="match status" value="1"/>
</dbReference>
<dbReference type="InterPro" id="IPR036291">
    <property type="entry name" value="NAD(P)-bd_dom_sf"/>
</dbReference>
<dbReference type="Pfam" id="PF00107">
    <property type="entry name" value="ADH_zinc_N"/>
    <property type="match status" value="1"/>
</dbReference>
<dbReference type="SUPFAM" id="SSF51735">
    <property type="entry name" value="NAD(P)-binding Rossmann-fold domains"/>
    <property type="match status" value="1"/>
</dbReference>
<dbReference type="InterPro" id="IPR013154">
    <property type="entry name" value="ADH-like_N"/>
</dbReference>
<dbReference type="SMART" id="SM00829">
    <property type="entry name" value="PKS_ER"/>
    <property type="match status" value="1"/>
</dbReference>